<evidence type="ECO:0000256" key="3">
    <source>
        <dbReference type="ARBA" id="ARBA00022842"/>
    </source>
</evidence>
<evidence type="ECO:0000256" key="2">
    <source>
        <dbReference type="ARBA" id="ARBA00022801"/>
    </source>
</evidence>
<sequence length="234" mass="27305">MIFFDLDETLFDFKAAEYLAVNDFFTQCVEQSKLNADDFYQLWCEVGKTHFDRFLRGELTFEQQKIERVQEIFHRSGVQLSDVHAQEYFQIYLNCFEENWKTFDDVIPALTALGNHRLGIITNGDSAQQRQKLEKIGIIDYFQVIVTAGDIGISKPNTEIFEYACRLAEENPADCYYVGDNMDSDIIPCEKIKMRGIWLNRKNKNKNHTRTINNMEELQNYFINESVTSKSGLV</sequence>
<evidence type="ECO:0000313" key="5">
    <source>
        <dbReference type="Proteomes" id="UP001236415"/>
    </source>
</evidence>
<dbReference type="PANTHER" id="PTHR46470:SF4">
    <property type="entry name" value="5-AMINO-6-(5-PHOSPHO-D-RIBITYLAMINO)URACIL PHOSPHATASE YIGB"/>
    <property type="match status" value="1"/>
</dbReference>
<dbReference type="Proteomes" id="UP001236415">
    <property type="component" value="Chromosome"/>
</dbReference>
<evidence type="ECO:0000256" key="1">
    <source>
        <dbReference type="ARBA" id="ARBA00001946"/>
    </source>
</evidence>
<comment type="cofactor">
    <cofactor evidence="1">
        <name>Mg(2+)</name>
        <dbReference type="ChEBI" id="CHEBI:18420"/>
    </cofactor>
</comment>
<dbReference type="NCBIfam" id="TIGR01509">
    <property type="entry name" value="HAD-SF-IA-v3"/>
    <property type="match status" value="1"/>
</dbReference>
<accession>A0ABY8XD12</accession>
<dbReference type="Gene3D" id="3.40.50.1000">
    <property type="entry name" value="HAD superfamily/HAD-like"/>
    <property type="match status" value="1"/>
</dbReference>
<protein>
    <submittedName>
        <fullName evidence="4">HAD family hydrolase</fullName>
        <ecNumber evidence="4">3.1.3.-</ecNumber>
    </submittedName>
</protein>
<dbReference type="EC" id="3.1.3.-" evidence="4"/>
<dbReference type="InterPro" id="IPR036412">
    <property type="entry name" value="HAD-like_sf"/>
</dbReference>
<organism evidence="4 5">
    <name type="scientific">Paenibacillus polygoni</name>
    <dbReference type="NCBI Taxonomy" id="3050112"/>
    <lineage>
        <taxon>Bacteria</taxon>
        <taxon>Bacillati</taxon>
        <taxon>Bacillota</taxon>
        <taxon>Bacilli</taxon>
        <taxon>Bacillales</taxon>
        <taxon>Paenibacillaceae</taxon>
        <taxon>Paenibacillus</taxon>
    </lineage>
</organism>
<gene>
    <name evidence="4" type="ORF">QPK24_06100</name>
</gene>
<dbReference type="Pfam" id="PF00702">
    <property type="entry name" value="Hydrolase"/>
    <property type="match status" value="1"/>
</dbReference>
<keyword evidence="3" id="KW-0460">Magnesium</keyword>
<dbReference type="SFLD" id="SFLDG01129">
    <property type="entry name" value="C1.5:_HAD__Beta-PGM__Phosphata"/>
    <property type="match status" value="1"/>
</dbReference>
<reference evidence="4 5" key="1">
    <citation type="submission" date="2023-06" db="EMBL/GenBank/DDBJ databases">
        <title>Paenibacillus polygonum sp. nov., an endophytic bacterium, isolated from Polygonum lapathifolium L. in Nanji Wetland National Nature Reserve, South of Poyang Lake, Jiangxi Province, China.</title>
        <authorList>
            <person name="Yu Z."/>
        </authorList>
    </citation>
    <scope>NUCLEOTIDE SEQUENCE [LARGE SCALE GENOMIC DNA]</scope>
    <source>
        <strain evidence="4 5">C31</strain>
    </source>
</reference>
<name>A0ABY8XD12_9BACL</name>
<keyword evidence="2 4" id="KW-0378">Hydrolase</keyword>
<proteinExistence type="predicted"/>
<dbReference type="GO" id="GO:0016787">
    <property type="term" value="F:hydrolase activity"/>
    <property type="evidence" value="ECO:0007669"/>
    <property type="project" value="UniProtKB-KW"/>
</dbReference>
<dbReference type="InterPro" id="IPR006439">
    <property type="entry name" value="HAD-SF_hydro_IA"/>
</dbReference>
<dbReference type="NCBIfam" id="TIGR01549">
    <property type="entry name" value="HAD-SF-IA-v1"/>
    <property type="match status" value="1"/>
</dbReference>
<keyword evidence="5" id="KW-1185">Reference proteome</keyword>
<dbReference type="SUPFAM" id="SSF56784">
    <property type="entry name" value="HAD-like"/>
    <property type="match status" value="1"/>
</dbReference>
<dbReference type="InterPro" id="IPR051400">
    <property type="entry name" value="HAD-like_hydrolase"/>
</dbReference>
<evidence type="ECO:0000313" key="4">
    <source>
        <dbReference type="EMBL" id="WIV21415.1"/>
    </source>
</evidence>
<dbReference type="PANTHER" id="PTHR46470">
    <property type="entry name" value="N-ACYLNEURAMINATE-9-PHOSPHATASE"/>
    <property type="match status" value="1"/>
</dbReference>
<dbReference type="RefSeq" id="WP_285749134.1">
    <property type="nucleotide sequence ID" value="NZ_CP127162.1"/>
</dbReference>
<dbReference type="InterPro" id="IPR023214">
    <property type="entry name" value="HAD_sf"/>
</dbReference>
<dbReference type="Gene3D" id="1.20.120.710">
    <property type="entry name" value="Haloacid dehalogenase hydrolase-like domain"/>
    <property type="match status" value="1"/>
</dbReference>
<dbReference type="EMBL" id="CP127162">
    <property type="protein sequence ID" value="WIV21415.1"/>
    <property type="molecule type" value="Genomic_DNA"/>
</dbReference>
<dbReference type="SFLD" id="SFLDS00003">
    <property type="entry name" value="Haloacid_Dehalogenase"/>
    <property type="match status" value="1"/>
</dbReference>